<organism evidence="1 2">
    <name type="scientific">Diphasiastrum complanatum</name>
    <name type="common">Issler's clubmoss</name>
    <name type="synonym">Lycopodium complanatum</name>
    <dbReference type="NCBI Taxonomy" id="34168"/>
    <lineage>
        <taxon>Eukaryota</taxon>
        <taxon>Viridiplantae</taxon>
        <taxon>Streptophyta</taxon>
        <taxon>Embryophyta</taxon>
        <taxon>Tracheophyta</taxon>
        <taxon>Lycopodiopsida</taxon>
        <taxon>Lycopodiales</taxon>
        <taxon>Lycopodiaceae</taxon>
        <taxon>Lycopodioideae</taxon>
        <taxon>Diphasiastrum</taxon>
    </lineage>
</organism>
<proteinExistence type="predicted"/>
<gene>
    <name evidence="1" type="ORF">O6H91_12G053200</name>
</gene>
<name>A0ACC2C1X3_DIPCM</name>
<evidence type="ECO:0000313" key="2">
    <source>
        <dbReference type="Proteomes" id="UP001162992"/>
    </source>
</evidence>
<protein>
    <submittedName>
        <fullName evidence="1">Uncharacterized protein</fullName>
    </submittedName>
</protein>
<dbReference type="Proteomes" id="UP001162992">
    <property type="component" value="Chromosome 12"/>
</dbReference>
<accession>A0ACC2C1X3</accession>
<reference evidence="2" key="1">
    <citation type="journal article" date="2024" name="Proc. Natl. Acad. Sci. U.S.A.">
        <title>Extraordinary preservation of gene collinearity over three hundred million years revealed in homosporous lycophytes.</title>
        <authorList>
            <person name="Li C."/>
            <person name="Wickell D."/>
            <person name="Kuo L.Y."/>
            <person name="Chen X."/>
            <person name="Nie B."/>
            <person name="Liao X."/>
            <person name="Peng D."/>
            <person name="Ji J."/>
            <person name="Jenkins J."/>
            <person name="Williams M."/>
            <person name="Shu S."/>
            <person name="Plott C."/>
            <person name="Barry K."/>
            <person name="Rajasekar S."/>
            <person name="Grimwood J."/>
            <person name="Han X."/>
            <person name="Sun S."/>
            <person name="Hou Z."/>
            <person name="He W."/>
            <person name="Dai G."/>
            <person name="Sun C."/>
            <person name="Schmutz J."/>
            <person name="Leebens-Mack J.H."/>
            <person name="Li F.W."/>
            <person name="Wang L."/>
        </authorList>
    </citation>
    <scope>NUCLEOTIDE SEQUENCE [LARGE SCALE GENOMIC DNA]</scope>
    <source>
        <strain evidence="2">cv. PW_Plant_1</strain>
    </source>
</reference>
<keyword evidence="2" id="KW-1185">Reference proteome</keyword>
<comment type="caution">
    <text evidence="1">The sequence shown here is derived from an EMBL/GenBank/DDBJ whole genome shotgun (WGS) entry which is preliminary data.</text>
</comment>
<dbReference type="EMBL" id="CM055103">
    <property type="protein sequence ID" value="KAJ7535999.1"/>
    <property type="molecule type" value="Genomic_DNA"/>
</dbReference>
<sequence length="994" mass="114713">MSKPQLLAFKAQFIQEKAMQKSCSEIAIGRKVEERQSEKSKVLQQLVEAKADVAEMKKRRAEDAKANAKVVAIFATQEHGWKIERKKLIQESELLKKQIDILHKQLESRAPEGKLICKNCKKRDTCIVNLKEQLGEKELELMVTIEEAKAEQIEKNEVINKLALAEVLSADLQERLAKEAEERESDFQKDQVLIIELRSKQQWMEKELQEALEKLEASNGQISEILSQKSKCEELVEEYREELAEYKEKMAVMMAEKSKLDALIKEYQPKSVKLQNDIVEKDEVISAMLNQANAEKGERHELSREIAQLTMQLRQTQTEKDRWKRIGTEWGYMNAQLELVKPIHCFEGGDAPEEDKLAEMQRLHDEKVRDVHVMYQTRIQELETQLRIYNEQLSQKENDILLQITEHESKYFKGDNIALNDVHRANNEIAQFDTSVEAEKARRKMQRSVARDLLIHNMQIKCDREIELEKWKKLYIASKSAVELLQMKNGESVLLAENAAFKDWVKTVKARQAAQLEEKHWHEIDSFTRQLRARDERIEAFRLQLLKMDEDLNEHKVERAILKSKLDHALEEKLKLHTRLQETTKELEKCKGEVSLVEIRGCNKAELEHTCHHDEREQADSSIESNVAKKGLQRKELKSDADFVKIPEVKSASSVWGEAKTTQNRRPKKSEIRFRPKTFARTFRKHEVLKYQLKDILVSEKDYGLGNALVNLKDRNMKSRAKSKETIWGFLSKLRPAEDHGDLDSKIMQSMTNNNKKMELAIHGMTCLIAQDKHSSENSDGNTSRAAHTVGSNDTNQQTGSVHERYTETVLKLAKNMQKIEIELGHLEKLLSLKISYLTKGSTEIEDAGELCLTHLKRSLLKIIPALRRQSRGYQALLRMIGRLCKRVNLNYSLKLYSLPYSEAFPSILRLSLRETLDLQQNVNLAGQKLTMIQAQIEELSAACEEPEKIGLSIQKHLETLSASFKGVQHGLETKVFQLIANFEGASAHERRIQ</sequence>
<evidence type="ECO:0000313" key="1">
    <source>
        <dbReference type="EMBL" id="KAJ7535999.1"/>
    </source>
</evidence>